<evidence type="ECO:0008006" key="7">
    <source>
        <dbReference type="Google" id="ProtNLM"/>
    </source>
</evidence>
<dbReference type="Pfam" id="PF21072">
    <property type="entry name" value="EFR3"/>
    <property type="match status" value="1"/>
</dbReference>
<dbReference type="Proteomes" id="UP000663827">
    <property type="component" value="Unassembled WGS sequence"/>
</dbReference>
<keyword evidence="2" id="KW-0413">Isomerase</keyword>
<feature type="non-terminal residue" evidence="5">
    <location>
        <position position="854"/>
    </location>
</feature>
<evidence type="ECO:0000256" key="4">
    <source>
        <dbReference type="SAM" id="SignalP"/>
    </source>
</evidence>
<feature type="signal peptide" evidence="4">
    <location>
        <begin position="1"/>
        <end position="23"/>
    </location>
</feature>
<dbReference type="InterPro" id="IPR014718">
    <property type="entry name" value="GH-type_carb-bd"/>
</dbReference>
<dbReference type="InterPro" id="IPR049150">
    <property type="entry name" value="EFR3_HEAT-like_rpt"/>
</dbReference>
<dbReference type="GO" id="GO:0005975">
    <property type="term" value="P:carbohydrate metabolic process"/>
    <property type="evidence" value="ECO:0007669"/>
    <property type="project" value="InterPro"/>
</dbReference>
<organism evidence="5 6">
    <name type="scientific">Rhizoctonia solani</name>
    <dbReference type="NCBI Taxonomy" id="456999"/>
    <lineage>
        <taxon>Eukaryota</taxon>
        <taxon>Fungi</taxon>
        <taxon>Dikarya</taxon>
        <taxon>Basidiomycota</taxon>
        <taxon>Agaricomycotina</taxon>
        <taxon>Agaricomycetes</taxon>
        <taxon>Cantharellales</taxon>
        <taxon>Ceratobasidiaceae</taxon>
        <taxon>Rhizoctonia</taxon>
    </lineage>
</organism>
<keyword evidence="3" id="KW-0119">Carbohydrate metabolism</keyword>
<dbReference type="InterPro" id="IPR008183">
    <property type="entry name" value="Aldose_1/G6P_1-epimerase"/>
</dbReference>
<dbReference type="PANTHER" id="PTHR47766:SF1">
    <property type="entry name" value="PROTEIN EFR3"/>
    <property type="match status" value="1"/>
</dbReference>
<protein>
    <recommendedName>
        <fullName evidence="7">Aldose 1-epimerase</fullName>
    </recommendedName>
</protein>
<gene>
    <name evidence="5" type="ORF">RDB_LOCUS87962</name>
</gene>
<feature type="chain" id="PRO_5034491135" description="Aldose 1-epimerase" evidence="4">
    <location>
        <begin position="24"/>
        <end position="854"/>
    </location>
</feature>
<dbReference type="InterPro" id="IPR047215">
    <property type="entry name" value="Galactose_mutarotase-like"/>
</dbReference>
<dbReference type="EMBL" id="CAJNJQ010001802">
    <property type="protein sequence ID" value="CAE7150585.1"/>
    <property type="molecule type" value="Genomic_DNA"/>
</dbReference>
<keyword evidence="4" id="KW-0732">Signal</keyword>
<dbReference type="CDD" id="cd09019">
    <property type="entry name" value="galactose_mutarotase_like"/>
    <property type="match status" value="1"/>
</dbReference>
<dbReference type="GO" id="GO:0016853">
    <property type="term" value="F:isomerase activity"/>
    <property type="evidence" value="ECO:0007669"/>
    <property type="project" value="UniProtKB-KW"/>
</dbReference>
<comment type="caution">
    <text evidence="5">The sequence shown here is derived from an EMBL/GenBank/DDBJ whole genome shotgun (WGS) entry which is preliminary data.</text>
</comment>
<dbReference type="Pfam" id="PF01263">
    <property type="entry name" value="Aldose_epim"/>
    <property type="match status" value="1"/>
</dbReference>
<sequence length="854" mass="92854">MMMYRPLGAAATLLVLLSRGVAAAVISEADASNITVLAGAGDPMRVITLTAPDNSIVANFLSYGATLKNLWVKDKRGKFRDIVLGYDSKSLYESDPSHPFFGGIVGRYANRIKNGTFSIPITKNATGADAYHIPTNENGGLDTLHGGITGYDRRNWGPIKTSKSSVTYHLIDPDGTQGFPGTVQTLVTYTLLKNAKWKIEMFANSTKETPMLLSSHVYWNLEAYQETQSLADHKLQIDSSRVIATDGILIPTGELTDVTDTYFDFRNETKLGDVLDKAVGYCGTGCTGLDNAWIYDRSAEKSPAFSLSSPNSGIKMSVITDQPALQVYTCNGIANNGDGKNVTIPRKKAHGGPKKYYPKHSCVVIEQEGWIGGINNPEFEQNQIYDPVSRFLSLVSSTTMSMLSGCIPSKPNHLKLVLACYPSNPLASAPEFKPNAQELSKLSYYATNRAGKLAKLADVFEKRATDEARRAGGGHPKARASLLITLAILKQLAADCKRDLNLLSNAVLISVKASLSALPDDLEVAARAASVFTVWTTYTDGTLIGVDNAFTNNYLTTLSMFAKLCESNGLKGDSENRNRTRIVGLGAISGAATSAALFHSPSEFQRQVEVIIPPILFNVQSHDLNRLTEECQIIDAPNSVSSPFLTEFQPQRPLADRKAASIHAHVDGEKGPSKSDVLDLSLRDLRALFSPSNPAQLGHVMQAIFHYIDAAQLWLNVEWCCWLVDQITDWAQFPYRFAIPTRLIELLVSVRDEPAPTAQHTTLVAMITTVLSSPKHIINLSTGEVAANLIQVILRRAAIDPMDGLLPALVACTASLGTHIYYSDQIQDLAEEIINRVVNVQVSGLPGRGRHGAD</sequence>
<dbReference type="GO" id="GO:0072659">
    <property type="term" value="P:protein localization to plasma membrane"/>
    <property type="evidence" value="ECO:0007669"/>
    <property type="project" value="InterPro"/>
</dbReference>
<evidence type="ECO:0000256" key="1">
    <source>
        <dbReference type="ARBA" id="ARBA00010216"/>
    </source>
</evidence>
<evidence type="ECO:0000256" key="2">
    <source>
        <dbReference type="ARBA" id="ARBA00023235"/>
    </source>
</evidence>
<evidence type="ECO:0000313" key="5">
    <source>
        <dbReference type="EMBL" id="CAE7150585.1"/>
    </source>
</evidence>
<dbReference type="AlphaFoldDB" id="A0A8H3HXS6"/>
<proteinExistence type="inferred from homology"/>
<dbReference type="InterPro" id="IPR011013">
    <property type="entry name" value="Gal_mutarotase_sf_dom"/>
</dbReference>
<dbReference type="SUPFAM" id="SSF74650">
    <property type="entry name" value="Galactose mutarotase-like"/>
    <property type="match status" value="1"/>
</dbReference>
<dbReference type="GO" id="GO:0030246">
    <property type="term" value="F:carbohydrate binding"/>
    <property type="evidence" value="ECO:0007669"/>
    <property type="project" value="InterPro"/>
</dbReference>
<reference evidence="5" key="1">
    <citation type="submission" date="2021-01" db="EMBL/GenBank/DDBJ databases">
        <authorList>
            <person name="Kaushik A."/>
        </authorList>
    </citation>
    <scope>NUCLEOTIDE SEQUENCE</scope>
    <source>
        <strain evidence="5">AG5</strain>
    </source>
</reference>
<dbReference type="Gene3D" id="2.70.98.10">
    <property type="match status" value="1"/>
</dbReference>
<comment type="similarity">
    <text evidence="1">Belongs to the EFR3 family.</text>
</comment>
<name>A0A8H3HXS6_9AGAM</name>
<accession>A0A8H3HXS6</accession>
<evidence type="ECO:0000256" key="3">
    <source>
        <dbReference type="ARBA" id="ARBA00023277"/>
    </source>
</evidence>
<evidence type="ECO:0000313" key="6">
    <source>
        <dbReference type="Proteomes" id="UP000663827"/>
    </source>
</evidence>
<dbReference type="InterPro" id="IPR039786">
    <property type="entry name" value="EFR3"/>
</dbReference>
<dbReference type="PANTHER" id="PTHR47766">
    <property type="entry name" value="PROTEIN EFR3"/>
    <property type="match status" value="1"/>
</dbReference>